<dbReference type="Proteomes" id="UP000053820">
    <property type="component" value="Unassembled WGS sequence"/>
</dbReference>
<evidence type="ECO:0008006" key="5">
    <source>
        <dbReference type="Google" id="ProtNLM"/>
    </source>
</evidence>
<feature type="compositionally biased region" description="Basic residues" evidence="1">
    <location>
        <begin position="172"/>
        <end position="187"/>
    </location>
</feature>
<feature type="region of interest" description="Disordered" evidence="1">
    <location>
        <begin position="170"/>
        <end position="202"/>
    </location>
</feature>
<organism evidence="3 4">
    <name type="scientific">Hydnomerulius pinastri MD-312</name>
    <dbReference type="NCBI Taxonomy" id="994086"/>
    <lineage>
        <taxon>Eukaryota</taxon>
        <taxon>Fungi</taxon>
        <taxon>Dikarya</taxon>
        <taxon>Basidiomycota</taxon>
        <taxon>Agaricomycotina</taxon>
        <taxon>Agaricomycetes</taxon>
        <taxon>Agaricomycetidae</taxon>
        <taxon>Boletales</taxon>
        <taxon>Boletales incertae sedis</taxon>
        <taxon>Leucogyrophana</taxon>
    </lineage>
</organism>
<reference evidence="3 4" key="1">
    <citation type="submission" date="2014-04" db="EMBL/GenBank/DDBJ databases">
        <title>Evolutionary Origins and Diversification of the Mycorrhizal Mutualists.</title>
        <authorList>
            <consortium name="DOE Joint Genome Institute"/>
            <consortium name="Mycorrhizal Genomics Consortium"/>
            <person name="Kohler A."/>
            <person name="Kuo A."/>
            <person name="Nagy L.G."/>
            <person name="Floudas D."/>
            <person name="Copeland A."/>
            <person name="Barry K.W."/>
            <person name="Cichocki N."/>
            <person name="Veneault-Fourrey C."/>
            <person name="LaButti K."/>
            <person name="Lindquist E.A."/>
            <person name="Lipzen A."/>
            <person name="Lundell T."/>
            <person name="Morin E."/>
            <person name="Murat C."/>
            <person name="Riley R."/>
            <person name="Ohm R."/>
            <person name="Sun H."/>
            <person name="Tunlid A."/>
            <person name="Henrissat B."/>
            <person name="Grigoriev I.V."/>
            <person name="Hibbett D.S."/>
            <person name="Martin F."/>
        </authorList>
    </citation>
    <scope>NUCLEOTIDE SEQUENCE [LARGE SCALE GENOMIC DNA]</scope>
    <source>
        <strain evidence="3 4">MD-312</strain>
    </source>
</reference>
<dbReference type="AlphaFoldDB" id="A0A0C9WAW9"/>
<evidence type="ECO:0000313" key="4">
    <source>
        <dbReference type="Proteomes" id="UP000053820"/>
    </source>
</evidence>
<gene>
    <name evidence="3" type="ORF">HYDPIDRAFT_170206</name>
</gene>
<evidence type="ECO:0000256" key="2">
    <source>
        <dbReference type="SAM" id="SignalP"/>
    </source>
</evidence>
<feature type="chain" id="PRO_5002205851" description="DUF4604 domain-containing protein" evidence="2">
    <location>
        <begin position="31"/>
        <end position="202"/>
    </location>
</feature>
<dbReference type="HOGENOM" id="CLU_1354779_0_0_1"/>
<evidence type="ECO:0000256" key="1">
    <source>
        <dbReference type="SAM" id="MobiDB-lite"/>
    </source>
</evidence>
<feature type="compositionally biased region" description="Polar residues" evidence="1">
    <location>
        <begin position="48"/>
        <end position="68"/>
    </location>
</feature>
<keyword evidence="2" id="KW-0732">Signal</keyword>
<name>A0A0C9WAW9_9AGAM</name>
<protein>
    <recommendedName>
        <fullName evidence="5">DUF4604 domain-containing protein</fullName>
    </recommendedName>
</protein>
<keyword evidence="4" id="KW-1185">Reference proteome</keyword>
<dbReference type="EMBL" id="KN839872">
    <property type="protein sequence ID" value="KIJ60427.1"/>
    <property type="molecule type" value="Genomic_DNA"/>
</dbReference>
<evidence type="ECO:0000313" key="3">
    <source>
        <dbReference type="EMBL" id="KIJ60427.1"/>
    </source>
</evidence>
<sequence length="202" mass="22386">MKKATLNTFAEVLMAWVPCVVVILSGPSVALPSHPFGQGLPTIEDSQKTTTLGQVPNPTNIKAKQTTDLPKPRAKASRGKRFLGKTKDLGSLVPEDDPEDDQDYVRHETRALSESPVLNFILNEEGVEIVGSSPVPAQSRKHKQVLNLLEAEQDDTGKELDAYLMLKQKEKEKKKKKLKGRSKQLKRTSKEKEAQDMDNGSN</sequence>
<feature type="region of interest" description="Disordered" evidence="1">
    <location>
        <begin position="42"/>
        <end position="78"/>
    </location>
</feature>
<proteinExistence type="predicted"/>
<feature type="signal peptide" evidence="2">
    <location>
        <begin position="1"/>
        <end position="30"/>
    </location>
</feature>
<accession>A0A0C9WAW9</accession>